<gene>
    <name evidence="1" type="ORF">M9980_04235</name>
</gene>
<accession>A0ABY4TVL4</accession>
<evidence type="ECO:0000313" key="2">
    <source>
        <dbReference type="Proteomes" id="UP001055580"/>
    </source>
</evidence>
<evidence type="ECO:0008006" key="3">
    <source>
        <dbReference type="Google" id="ProtNLM"/>
    </source>
</evidence>
<dbReference type="EMBL" id="CP098401">
    <property type="protein sequence ID" value="URW76436.1"/>
    <property type="molecule type" value="Genomic_DNA"/>
</dbReference>
<keyword evidence="2" id="KW-1185">Reference proteome</keyword>
<sequence>MNMIFLLAALTAQSAGGGDATVVQCALKSTPRADVVAIQGGMLAGVVSGAKPTADLERRLKALRERATVCNPGSGTSDARAAEIVVASVATETLSNALQQRGSNVLAINAKLRKTPPMTLDAILAQRRDAQTDAFAKDVMAAAGGKDDAARSRLIGAYVFNAVRLAKLFAARGR</sequence>
<proteinExistence type="predicted"/>
<reference evidence="1" key="1">
    <citation type="submission" date="2022-05" db="EMBL/GenBank/DDBJ databases">
        <title>Sphingomonas sp. strain RMG20 Genome sequencing and assembly.</title>
        <authorList>
            <person name="Kim I."/>
        </authorList>
    </citation>
    <scope>NUCLEOTIDE SEQUENCE</scope>
    <source>
        <strain evidence="1">RMG20</strain>
    </source>
</reference>
<dbReference type="Proteomes" id="UP001055580">
    <property type="component" value="Chromosome"/>
</dbReference>
<dbReference type="RefSeq" id="WP_250753699.1">
    <property type="nucleotide sequence ID" value="NZ_CP098401.1"/>
</dbReference>
<organism evidence="1 2">
    <name type="scientific">Sphingomonas donggukensis</name>
    <dbReference type="NCBI Taxonomy" id="2949093"/>
    <lineage>
        <taxon>Bacteria</taxon>
        <taxon>Pseudomonadati</taxon>
        <taxon>Pseudomonadota</taxon>
        <taxon>Alphaproteobacteria</taxon>
        <taxon>Sphingomonadales</taxon>
        <taxon>Sphingomonadaceae</taxon>
        <taxon>Sphingomonas</taxon>
    </lineage>
</organism>
<protein>
    <recommendedName>
        <fullName evidence="3">DUF4142 domain-containing protein</fullName>
    </recommendedName>
</protein>
<name>A0ABY4TVL4_9SPHN</name>
<evidence type="ECO:0000313" key="1">
    <source>
        <dbReference type="EMBL" id="URW76436.1"/>
    </source>
</evidence>